<protein>
    <submittedName>
        <fullName evidence="2">Uncharacterized protein</fullName>
    </submittedName>
</protein>
<sequence length="495" mass="55289">METATDFTGPPSVLQALNHIVAHFQGHPTLSEPWTLHPLGTSSQPRSASHPTSPESVPDNANQPIQVSYDVKLNRQTSLNILYTYAAGAMVEYPETTGDGRIGHLFRLDPDAWERPDGAFGYSYGNPGGALLRDNPRSCSLLKRMDGSLVPCIEIHRTCQGCKVCPFASTDYTSAPHSKGSRYELLKQLSSQRQGQQSSAERTLFEQTLAYSVALQKHGCLAPENELTEYGQEEGPQREEWLMQVQKGQRGHESKSHCAGRIILQYDSIGSPFVHRGGMRDHFVDFSIACGVYYLLYLVALFQRDHDTIKSIEALAHNSGFGPHHCHLAISNASSVRINCPNEHRDTTTGLLKIAEMKTLPCNSKLRIFEPLEEYRRDCPYVLIICNGEHEHPIPIPTKTPASVRNEIHTLLRSLDQDLPDLTPRRFLRHPTTMAFLANRFPGVQSPMLSDIHPSLANRDHLRAYIQHVQGILYPEGTGWEAEKAKQTAAGIQYI</sequence>
<reference evidence="3" key="1">
    <citation type="submission" date="2024-06" db="EMBL/GenBank/DDBJ databases">
        <title>Multi-omics analyses provide insights into the biosynthesis of the anticancer antibiotic pleurotin in Hohenbuehelia grisea.</title>
        <authorList>
            <person name="Weaver J.A."/>
            <person name="Alberti F."/>
        </authorList>
    </citation>
    <scope>NUCLEOTIDE SEQUENCE [LARGE SCALE GENOMIC DNA]</scope>
    <source>
        <strain evidence="3">T-177</strain>
    </source>
</reference>
<organism evidence="2 3">
    <name type="scientific">Hohenbuehelia grisea</name>
    <dbReference type="NCBI Taxonomy" id="104357"/>
    <lineage>
        <taxon>Eukaryota</taxon>
        <taxon>Fungi</taxon>
        <taxon>Dikarya</taxon>
        <taxon>Basidiomycota</taxon>
        <taxon>Agaricomycotina</taxon>
        <taxon>Agaricomycetes</taxon>
        <taxon>Agaricomycetidae</taxon>
        <taxon>Agaricales</taxon>
        <taxon>Pleurotineae</taxon>
        <taxon>Pleurotaceae</taxon>
        <taxon>Hohenbuehelia</taxon>
    </lineage>
</organism>
<dbReference type="EMBL" id="JASNQZ010000007">
    <property type="protein sequence ID" value="KAL0955284.1"/>
    <property type="molecule type" value="Genomic_DNA"/>
</dbReference>
<feature type="compositionally biased region" description="Polar residues" evidence="1">
    <location>
        <begin position="40"/>
        <end position="62"/>
    </location>
</feature>
<evidence type="ECO:0000313" key="3">
    <source>
        <dbReference type="Proteomes" id="UP001556367"/>
    </source>
</evidence>
<dbReference type="Proteomes" id="UP001556367">
    <property type="component" value="Unassembled WGS sequence"/>
</dbReference>
<keyword evidence="3" id="KW-1185">Reference proteome</keyword>
<feature type="region of interest" description="Disordered" evidence="1">
    <location>
        <begin position="32"/>
        <end position="62"/>
    </location>
</feature>
<comment type="caution">
    <text evidence="2">The sequence shown here is derived from an EMBL/GenBank/DDBJ whole genome shotgun (WGS) entry which is preliminary data.</text>
</comment>
<gene>
    <name evidence="2" type="ORF">HGRIS_004174</name>
</gene>
<accession>A0ABR3JI34</accession>
<name>A0ABR3JI34_9AGAR</name>
<evidence type="ECO:0000256" key="1">
    <source>
        <dbReference type="SAM" id="MobiDB-lite"/>
    </source>
</evidence>
<evidence type="ECO:0000313" key="2">
    <source>
        <dbReference type="EMBL" id="KAL0955284.1"/>
    </source>
</evidence>
<proteinExistence type="predicted"/>